<name>A0A0J1H9H9_9GAMM</name>
<dbReference type="InterPro" id="IPR010982">
    <property type="entry name" value="Lambda_DNA-bd_dom_sf"/>
</dbReference>
<dbReference type="Pfam" id="PF00356">
    <property type="entry name" value="LacI"/>
    <property type="match status" value="1"/>
</dbReference>
<dbReference type="InterPro" id="IPR046335">
    <property type="entry name" value="LacI/GalR-like_sensor"/>
</dbReference>
<evidence type="ECO:0000256" key="3">
    <source>
        <dbReference type="ARBA" id="ARBA00023163"/>
    </source>
</evidence>
<dbReference type="InterPro" id="IPR028082">
    <property type="entry name" value="Peripla_BP_I"/>
</dbReference>
<dbReference type="AlphaFoldDB" id="A0A0J1H9H9"/>
<evidence type="ECO:0000256" key="1">
    <source>
        <dbReference type="ARBA" id="ARBA00023015"/>
    </source>
</evidence>
<dbReference type="CDD" id="cd06288">
    <property type="entry name" value="PBP1_sucrose_transcription_regulator"/>
    <property type="match status" value="1"/>
</dbReference>
<reference evidence="5 6" key="1">
    <citation type="submission" date="2015-05" db="EMBL/GenBank/DDBJ databases">
        <title>Photobacterium galathea sp. nov.</title>
        <authorList>
            <person name="Machado H."/>
            <person name="Gram L."/>
        </authorList>
    </citation>
    <scope>NUCLEOTIDE SEQUENCE [LARGE SCALE GENOMIC DNA]</scope>
    <source>
        <strain evidence="5 6">DSM 22954</strain>
    </source>
</reference>
<dbReference type="GO" id="GO:0003700">
    <property type="term" value="F:DNA-binding transcription factor activity"/>
    <property type="evidence" value="ECO:0007669"/>
    <property type="project" value="TreeGrafter"/>
</dbReference>
<comment type="caution">
    <text evidence="5">The sequence shown here is derived from an EMBL/GenBank/DDBJ whole genome shotgun (WGS) entry which is preliminary data.</text>
</comment>
<dbReference type="PROSITE" id="PS50932">
    <property type="entry name" value="HTH_LACI_2"/>
    <property type="match status" value="1"/>
</dbReference>
<sequence length="346" mass="38348">MNRNKKVTMSDIATEAGVSQSTVSLVLNHSQSVKIAEATKQRVLQAAKTLGYQNKKVAHAMGRPKKIAFVLNGLTSYDPFIDAINGAREEAWENDYVLVTFNYSHDEVLASQIESEVNSGDYAGLIYASSMTRHLEHQRVQATIPTVLLNCVSENHDTTPAILPADMIGAYKAVQHLTHQGYRKIAMLAGESWMQAAIQRIDGYRQALIDADIMPNARYIREANWSLKEAYEQTIELLELDTPPEAIFCSSDYMAMGCYQAIAEKGLKIPTDIAVVGYDNQQIASESFPALSTVELPYADMGKQAVETLLALLNQQPILSHRRKVEGELIIRRSSQRPTATPSKSD</sequence>
<dbReference type="OrthoDB" id="9798934at2"/>
<proteinExistence type="predicted"/>
<evidence type="ECO:0000313" key="5">
    <source>
        <dbReference type="EMBL" id="KLV08368.1"/>
    </source>
</evidence>
<feature type="domain" description="HTH lacI-type" evidence="4">
    <location>
        <begin position="7"/>
        <end position="63"/>
    </location>
</feature>
<dbReference type="GO" id="GO:0000976">
    <property type="term" value="F:transcription cis-regulatory region binding"/>
    <property type="evidence" value="ECO:0007669"/>
    <property type="project" value="TreeGrafter"/>
</dbReference>
<keyword evidence="3" id="KW-0804">Transcription</keyword>
<dbReference type="PANTHER" id="PTHR30146">
    <property type="entry name" value="LACI-RELATED TRANSCRIPTIONAL REPRESSOR"/>
    <property type="match status" value="1"/>
</dbReference>
<keyword evidence="2" id="KW-0238">DNA-binding</keyword>
<dbReference type="Gene3D" id="1.10.260.40">
    <property type="entry name" value="lambda repressor-like DNA-binding domains"/>
    <property type="match status" value="1"/>
</dbReference>
<accession>A0A0J1H9H9</accession>
<dbReference type="PANTHER" id="PTHR30146:SF145">
    <property type="entry name" value="RIBOSE OPERON REPRESSOR"/>
    <property type="match status" value="1"/>
</dbReference>
<dbReference type="STRING" id="320778.ABT57_16460"/>
<dbReference type="SUPFAM" id="SSF53822">
    <property type="entry name" value="Periplasmic binding protein-like I"/>
    <property type="match status" value="1"/>
</dbReference>
<dbReference type="PATRIC" id="fig|320778.3.peg.3581"/>
<protein>
    <submittedName>
        <fullName evidence="5">LacI family transcriptional regulator</fullName>
    </submittedName>
</protein>
<organism evidence="5 6">
    <name type="scientific">Photobacterium ganghwense</name>
    <dbReference type="NCBI Taxonomy" id="320778"/>
    <lineage>
        <taxon>Bacteria</taxon>
        <taxon>Pseudomonadati</taxon>
        <taxon>Pseudomonadota</taxon>
        <taxon>Gammaproteobacteria</taxon>
        <taxon>Vibrionales</taxon>
        <taxon>Vibrionaceae</taxon>
        <taxon>Photobacterium</taxon>
    </lineage>
</organism>
<dbReference type="InterPro" id="IPR000843">
    <property type="entry name" value="HTH_LacI"/>
</dbReference>
<dbReference type="CDD" id="cd01392">
    <property type="entry name" value="HTH_LacI"/>
    <property type="match status" value="1"/>
</dbReference>
<dbReference type="SMART" id="SM00354">
    <property type="entry name" value="HTH_LACI"/>
    <property type="match status" value="1"/>
</dbReference>
<dbReference type="RefSeq" id="WP_047886256.1">
    <property type="nucleotide sequence ID" value="NZ_OZ223215.1"/>
</dbReference>
<keyword evidence="6" id="KW-1185">Reference proteome</keyword>
<keyword evidence="1" id="KW-0805">Transcription regulation</keyword>
<evidence type="ECO:0000259" key="4">
    <source>
        <dbReference type="PROSITE" id="PS50932"/>
    </source>
</evidence>
<dbReference type="PROSITE" id="PS00356">
    <property type="entry name" value="HTH_LACI_1"/>
    <property type="match status" value="1"/>
</dbReference>
<dbReference type="Pfam" id="PF13377">
    <property type="entry name" value="Peripla_BP_3"/>
    <property type="match status" value="1"/>
</dbReference>
<evidence type="ECO:0000313" key="6">
    <source>
        <dbReference type="Proteomes" id="UP000035909"/>
    </source>
</evidence>
<dbReference type="EMBL" id="LDOU01000015">
    <property type="protein sequence ID" value="KLV08368.1"/>
    <property type="molecule type" value="Genomic_DNA"/>
</dbReference>
<dbReference type="SUPFAM" id="SSF47413">
    <property type="entry name" value="lambda repressor-like DNA-binding domains"/>
    <property type="match status" value="1"/>
</dbReference>
<dbReference type="Gene3D" id="3.40.50.2300">
    <property type="match status" value="2"/>
</dbReference>
<evidence type="ECO:0000256" key="2">
    <source>
        <dbReference type="ARBA" id="ARBA00023125"/>
    </source>
</evidence>
<gene>
    <name evidence="5" type="ORF">ABT57_16460</name>
</gene>
<dbReference type="Proteomes" id="UP000035909">
    <property type="component" value="Unassembled WGS sequence"/>
</dbReference>